<dbReference type="OrthoDB" id="5563539at2759"/>
<keyword evidence="3" id="KW-1185">Reference proteome</keyword>
<protein>
    <submittedName>
        <fullName evidence="2">12613_t:CDS:1</fullName>
    </submittedName>
</protein>
<accession>A0A9N9H8I1</accession>
<feature type="compositionally biased region" description="Polar residues" evidence="1">
    <location>
        <begin position="52"/>
        <end position="76"/>
    </location>
</feature>
<name>A0A9N9H8I1_9GLOM</name>
<feature type="region of interest" description="Disordered" evidence="1">
    <location>
        <begin position="344"/>
        <end position="371"/>
    </location>
</feature>
<dbReference type="EMBL" id="CAJVPY010006667">
    <property type="protein sequence ID" value="CAG8667030.1"/>
    <property type="molecule type" value="Genomic_DNA"/>
</dbReference>
<reference evidence="2" key="1">
    <citation type="submission" date="2021-06" db="EMBL/GenBank/DDBJ databases">
        <authorList>
            <person name="Kallberg Y."/>
            <person name="Tangrot J."/>
            <person name="Rosling A."/>
        </authorList>
    </citation>
    <scope>NUCLEOTIDE SEQUENCE</scope>
    <source>
        <strain evidence="2">MA453B</strain>
    </source>
</reference>
<comment type="caution">
    <text evidence="2">The sequence shown here is derived from an EMBL/GenBank/DDBJ whole genome shotgun (WGS) entry which is preliminary data.</text>
</comment>
<evidence type="ECO:0000313" key="3">
    <source>
        <dbReference type="Proteomes" id="UP000789405"/>
    </source>
</evidence>
<feature type="region of interest" description="Disordered" evidence="1">
    <location>
        <begin position="177"/>
        <end position="199"/>
    </location>
</feature>
<dbReference type="AlphaFoldDB" id="A0A9N9H8I1"/>
<gene>
    <name evidence="2" type="ORF">DERYTH_LOCUS11018</name>
</gene>
<organism evidence="2 3">
    <name type="scientific">Dentiscutata erythropus</name>
    <dbReference type="NCBI Taxonomy" id="1348616"/>
    <lineage>
        <taxon>Eukaryota</taxon>
        <taxon>Fungi</taxon>
        <taxon>Fungi incertae sedis</taxon>
        <taxon>Mucoromycota</taxon>
        <taxon>Glomeromycotina</taxon>
        <taxon>Glomeromycetes</taxon>
        <taxon>Diversisporales</taxon>
        <taxon>Gigasporaceae</taxon>
        <taxon>Dentiscutata</taxon>
    </lineage>
</organism>
<sequence length="425" mass="48207">MEQPSITYSANQSVDYLGHTHNWSDTDVISSYKQVCQALATCQEKCREESFNQKQPKNSRPLQQQRSSGKTIGNISKQLQQQKYESALRAEEKRLIRMKNALWRRMGSAVGCVGKGNKLVSPKALKWQKECDILWLFGPLYQPDNDPFMEDDDDKTLVGSPPGTCCPPSPIFGATSASPLPSSFDLPTPPSSPQNSPSIYIKPVLKKPVEHDPLKDLISYAYEMMLINADTNQKSYEPKQKKKTIRFSRNLEQVHYTPTHYSTVRPPTPPNRRRVNNPFHLASENDMFKDQGIKQPVNYDQMFAMAKEQVKSTGKLNLPFGKDGPWMGGNYHDDDLPLPQLVRSSPRSIPQRGSPPRRAPVPHYNVPHYNNVPRRMVPRSAIEVKRMSNQQMRFPEINDSGVVERCVNIASNVKDVGRATFPPYP</sequence>
<feature type="region of interest" description="Disordered" evidence="1">
    <location>
        <begin position="50"/>
        <end position="76"/>
    </location>
</feature>
<proteinExistence type="predicted"/>
<evidence type="ECO:0000256" key="1">
    <source>
        <dbReference type="SAM" id="MobiDB-lite"/>
    </source>
</evidence>
<evidence type="ECO:0000313" key="2">
    <source>
        <dbReference type="EMBL" id="CAG8667030.1"/>
    </source>
</evidence>
<dbReference type="Proteomes" id="UP000789405">
    <property type="component" value="Unassembled WGS sequence"/>
</dbReference>